<dbReference type="RefSeq" id="XP_062787011.1">
    <property type="nucleotide sequence ID" value="XM_062930960.1"/>
</dbReference>
<feature type="compositionally biased region" description="Pro residues" evidence="1">
    <location>
        <begin position="87"/>
        <end position="99"/>
    </location>
</feature>
<name>A0AAX4J2Z1_9PEZI</name>
<evidence type="ECO:0000313" key="2">
    <source>
        <dbReference type="EMBL" id="WQF89790.1"/>
    </source>
</evidence>
<reference evidence="3" key="1">
    <citation type="journal article" date="2023" name="bioRxiv">
        <title>Complete genome of the Medicago anthracnose fungus, Colletotrichum destructivum, reveals a mini-chromosome-like region within a core chromosome.</title>
        <authorList>
            <person name="Lapalu N."/>
            <person name="Simon A."/>
            <person name="Lu A."/>
            <person name="Plaumann P.-L."/>
            <person name="Amselem J."/>
            <person name="Pigne S."/>
            <person name="Auger A."/>
            <person name="Koch C."/>
            <person name="Dallery J.-F."/>
            <person name="O'Connell R.J."/>
        </authorList>
    </citation>
    <scope>NUCLEOTIDE SEQUENCE [LARGE SCALE GENOMIC DNA]</scope>
    <source>
        <strain evidence="3">CBS 520.97</strain>
    </source>
</reference>
<keyword evidence="3" id="KW-1185">Reference proteome</keyword>
<sequence>MAHHLTTTTTDLLSVHTINTSSLHARRPSLHTLPAIRNDRSAPLPLCCITLLDAHTDGPTTSTPGVPRVTCRRFLNSRTHHTSGSPCQPPSSPPPPSSPSPCRLQRFHSSKLHLPNPRPQCLFSSISSLSSPSRFGLASVSPFTACCNTLISPFLPPPPPPPPPSPVGLA</sequence>
<dbReference type="AlphaFoldDB" id="A0AAX4J2Z1"/>
<dbReference type="EMBL" id="CP137314">
    <property type="protein sequence ID" value="WQF89790.1"/>
    <property type="molecule type" value="Genomic_DNA"/>
</dbReference>
<accession>A0AAX4J2Z1</accession>
<dbReference type="GeneID" id="87951304"/>
<evidence type="ECO:0000256" key="1">
    <source>
        <dbReference type="SAM" id="MobiDB-lite"/>
    </source>
</evidence>
<evidence type="ECO:0000313" key="3">
    <source>
        <dbReference type="Proteomes" id="UP001322277"/>
    </source>
</evidence>
<dbReference type="KEGG" id="cdet:87951304"/>
<organism evidence="2 3">
    <name type="scientific">Colletotrichum destructivum</name>
    <dbReference type="NCBI Taxonomy" id="34406"/>
    <lineage>
        <taxon>Eukaryota</taxon>
        <taxon>Fungi</taxon>
        <taxon>Dikarya</taxon>
        <taxon>Ascomycota</taxon>
        <taxon>Pezizomycotina</taxon>
        <taxon>Sordariomycetes</taxon>
        <taxon>Hypocreomycetidae</taxon>
        <taxon>Glomerellales</taxon>
        <taxon>Glomerellaceae</taxon>
        <taxon>Colletotrichum</taxon>
        <taxon>Colletotrichum destructivum species complex</taxon>
    </lineage>
</organism>
<feature type="region of interest" description="Disordered" evidence="1">
    <location>
        <begin position="79"/>
        <end position="102"/>
    </location>
</feature>
<proteinExistence type="predicted"/>
<dbReference type="Proteomes" id="UP001322277">
    <property type="component" value="Chromosome 10"/>
</dbReference>
<gene>
    <name evidence="2" type="ORF">CDEST_14804</name>
</gene>
<protein>
    <submittedName>
        <fullName evidence="2">Uncharacterized protein</fullName>
    </submittedName>
</protein>